<dbReference type="AlphaFoldDB" id="A0AAV2QTF6"/>
<proteinExistence type="predicted"/>
<dbReference type="Proteomes" id="UP001497623">
    <property type="component" value="Unassembled WGS sequence"/>
</dbReference>
<dbReference type="EMBL" id="CAXKWB010011121">
    <property type="protein sequence ID" value="CAL4100113.1"/>
    <property type="molecule type" value="Genomic_DNA"/>
</dbReference>
<organism evidence="1 2">
    <name type="scientific">Meganyctiphanes norvegica</name>
    <name type="common">Northern krill</name>
    <name type="synonym">Thysanopoda norvegica</name>
    <dbReference type="NCBI Taxonomy" id="48144"/>
    <lineage>
        <taxon>Eukaryota</taxon>
        <taxon>Metazoa</taxon>
        <taxon>Ecdysozoa</taxon>
        <taxon>Arthropoda</taxon>
        <taxon>Crustacea</taxon>
        <taxon>Multicrustacea</taxon>
        <taxon>Malacostraca</taxon>
        <taxon>Eumalacostraca</taxon>
        <taxon>Eucarida</taxon>
        <taxon>Euphausiacea</taxon>
        <taxon>Euphausiidae</taxon>
        <taxon>Meganyctiphanes</taxon>
    </lineage>
</organism>
<evidence type="ECO:0000313" key="1">
    <source>
        <dbReference type="EMBL" id="CAL4100113.1"/>
    </source>
</evidence>
<protein>
    <recommendedName>
        <fullName evidence="3">WYL domain-containing protein</fullName>
    </recommendedName>
</protein>
<keyword evidence="2" id="KW-1185">Reference proteome</keyword>
<sequence length="260" mass="30750">MNYPTRVFSKFLTVWKKTWTVDQKALLKKRLQDSLAKSQRANEFVDVVLKKCKEHGGPIMNVVELNEIISNYDAKNVKKFQRQEIQFQKATHKRDSQERPDLYKINNLTIHQLSENLAILLSDGDIHIGNDVIFTTEEEIMEILLHKSYSNTISSKPRYEIQQPLAVVWDNNKGRKWYVGFYMDENDNKTIRVDHLEKQSHDYSAWVKPKHDDIHDVKYFQIVPCEVIGEWDMTRQPAVFNIKNSQSINNMFEQHFFEDS</sequence>
<reference evidence="1 2" key="1">
    <citation type="submission" date="2024-05" db="EMBL/GenBank/DDBJ databases">
        <authorList>
            <person name="Wallberg A."/>
        </authorList>
    </citation>
    <scope>NUCLEOTIDE SEQUENCE [LARGE SCALE GENOMIC DNA]</scope>
</reference>
<accession>A0AAV2QTF6</accession>
<evidence type="ECO:0008006" key="3">
    <source>
        <dbReference type="Google" id="ProtNLM"/>
    </source>
</evidence>
<evidence type="ECO:0000313" key="2">
    <source>
        <dbReference type="Proteomes" id="UP001497623"/>
    </source>
</evidence>
<name>A0AAV2QTF6_MEGNR</name>
<comment type="caution">
    <text evidence="1">The sequence shown here is derived from an EMBL/GenBank/DDBJ whole genome shotgun (WGS) entry which is preliminary data.</text>
</comment>
<gene>
    <name evidence="1" type="ORF">MNOR_LOCUS16717</name>
</gene>